<feature type="transmembrane region" description="Helical" evidence="8">
    <location>
        <begin position="779"/>
        <end position="800"/>
    </location>
</feature>
<feature type="region of interest" description="Disordered" evidence="7">
    <location>
        <begin position="1"/>
        <end position="30"/>
    </location>
</feature>
<evidence type="ECO:0000259" key="9">
    <source>
        <dbReference type="PROSITE" id="PS50076"/>
    </source>
</evidence>
<dbReference type="Pfam" id="PF09320">
    <property type="entry name" value="DUF1977"/>
    <property type="match status" value="1"/>
</dbReference>
<feature type="compositionally biased region" description="Basic and acidic residues" evidence="7">
    <location>
        <begin position="357"/>
        <end position="376"/>
    </location>
</feature>
<feature type="transmembrane region" description="Helical" evidence="8">
    <location>
        <begin position="623"/>
        <end position="645"/>
    </location>
</feature>
<evidence type="ECO:0000313" key="11">
    <source>
        <dbReference type="Proteomes" id="UP001521116"/>
    </source>
</evidence>
<dbReference type="InterPro" id="IPR036259">
    <property type="entry name" value="MFS_trans_sf"/>
</dbReference>
<dbReference type="InterPro" id="IPR015399">
    <property type="entry name" value="DUF1977_DnaJ-like"/>
</dbReference>
<dbReference type="Gene3D" id="1.10.287.110">
    <property type="entry name" value="DnaJ domain"/>
    <property type="match status" value="1"/>
</dbReference>
<name>A0ABR3STE6_9PEZI</name>
<feature type="transmembrane region" description="Helical" evidence="8">
    <location>
        <begin position="487"/>
        <end position="509"/>
    </location>
</feature>
<proteinExistence type="predicted"/>
<dbReference type="Proteomes" id="UP001521116">
    <property type="component" value="Unassembled WGS sequence"/>
</dbReference>
<feature type="transmembrane region" description="Helical" evidence="8">
    <location>
        <begin position="576"/>
        <end position="599"/>
    </location>
</feature>
<feature type="transmembrane region" description="Helical" evidence="8">
    <location>
        <begin position="515"/>
        <end position="536"/>
    </location>
</feature>
<keyword evidence="11" id="KW-1185">Reference proteome</keyword>
<dbReference type="PROSITE" id="PS50076">
    <property type="entry name" value="DNAJ_2"/>
    <property type="match status" value="1"/>
</dbReference>
<evidence type="ECO:0000256" key="8">
    <source>
        <dbReference type="SAM" id="Phobius"/>
    </source>
</evidence>
<dbReference type="InterPro" id="IPR018253">
    <property type="entry name" value="DnaJ_domain_CS"/>
</dbReference>
<feature type="compositionally biased region" description="Basic and acidic residues" evidence="7">
    <location>
        <begin position="110"/>
        <end position="121"/>
    </location>
</feature>
<dbReference type="InterPro" id="IPR051100">
    <property type="entry name" value="DnaJ_subfamily_B/C"/>
</dbReference>
<dbReference type="InterPro" id="IPR036869">
    <property type="entry name" value="J_dom_sf"/>
</dbReference>
<dbReference type="SMART" id="SM00271">
    <property type="entry name" value="DnaJ"/>
    <property type="match status" value="1"/>
</dbReference>
<protein>
    <recommendedName>
        <fullName evidence="9">J domain-containing protein</fullName>
    </recommendedName>
</protein>
<dbReference type="PANTHER" id="PTHR43908:SF3">
    <property type="entry name" value="AT29763P-RELATED"/>
    <property type="match status" value="1"/>
</dbReference>
<dbReference type="Gene3D" id="1.20.1250.20">
    <property type="entry name" value="MFS general substrate transporter like domains"/>
    <property type="match status" value="2"/>
</dbReference>
<dbReference type="CDD" id="cd06257">
    <property type="entry name" value="DnaJ"/>
    <property type="match status" value="1"/>
</dbReference>
<dbReference type="PANTHER" id="PTHR43908">
    <property type="entry name" value="AT29763P-RELATED"/>
    <property type="match status" value="1"/>
</dbReference>
<keyword evidence="4" id="KW-0256">Endoplasmic reticulum</keyword>
<comment type="caution">
    <text evidence="10">The sequence shown here is derived from an EMBL/GenBank/DDBJ whole genome shotgun (WGS) entry which is preliminary data.</text>
</comment>
<feature type="region of interest" description="Disordered" evidence="7">
    <location>
        <begin position="110"/>
        <end position="129"/>
    </location>
</feature>
<feature type="region of interest" description="Disordered" evidence="7">
    <location>
        <begin position="340"/>
        <end position="414"/>
    </location>
</feature>
<evidence type="ECO:0000256" key="5">
    <source>
        <dbReference type="ARBA" id="ARBA00022989"/>
    </source>
</evidence>
<dbReference type="InterPro" id="IPR001623">
    <property type="entry name" value="DnaJ_domain"/>
</dbReference>
<dbReference type="Pfam" id="PF07690">
    <property type="entry name" value="MFS_1"/>
    <property type="match status" value="2"/>
</dbReference>
<evidence type="ECO:0000256" key="3">
    <source>
        <dbReference type="ARBA" id="ARBA00022692"/>
    </source>
</evidence>
<evidence type="ECO:0000256" key="4">
    <source>
        <dbReference type="ARBA" id="ARBA00022824"/>
    </source>
</evidence>
<dbReference type="PRINTS" id="PR00625">
    <property type="entry name" value="JDOMAIN"/>
</dbReference>
<feature type="transmembrane region" description="Helical" evidence="8">
    <location>
        <begin position="456"/>
        <end position="475"/>
    </location>
</feature>
<keyword evidence="6 8" id="KW-0472">Membrane</keyword>
<gene>
    <name evidence="10" type="ORF">SLS56_005533</name>
</gene>
<dbReference type="EMBL" id="JAJVDC020000056">
    <property type="protein sequence ID" value="KAL1629198.1"/>
    <property type="molecule type" value="Genomic_DNA"/>
</dbReference>
<reference evidence="10 11" key="1">
    <citation type="submission" date="2024-02" db="EMBL/GenBank/DDBJ databases">
        <title>De novo assembly and annotation of 12 fungi associated with fruit tree decline syndrome in Ontario, Canada.</title>
        <authorList>
            <person name="Sulman M."/>
            <person name="Ellouze W."/>
            <person name="Ilyukhin E."/>
        </authorList>
    </citation>
    <scope>NUCLEOTIDE SEQUENCE [LARGE SCALE GENOMIC DNA]</scope>
    <source>
        <strain evidence="10 11">M1-105</strain>
    </source>
</reference>
<dbReference type="SUPFAM" id="SSF46565">
    <property type="entry name" value="Chaperone J-domain"/>
    <property type="match status" value="1"/>
</dbReference>
<feature type="domain" description="J" evidence="9">
    <location>
        <begin position="49"/>
        <end position="116"/>
    </location>
</feature>
<feature type="region of interest" description="Disordered" evidence="7">
    <location>
        <begin position="200"/>
        <end position="219"/>
    </location>
</feature>
<dbReference type="SUPFAM" id="SSF103473">
    <property type="entry name" value="MFS general substrate transporter"/>
    <property type="match status" value="1"/>
</dbReference>
<dbReference type="PROSITE" id="PS00636">
    <property type="entry name" value="DNAJ_1"/>
    <property type="match status" value="1"/>
</dbReference>
<keyword evidence="5 8" id="KW-1133">Transmembrane helix</keyword>
<feature type="transmembrane region" description="Helical" evidence="8">
    <location>
        <begin position="713"/>
        <end position="736"/>
    </location>
</feature>
<comment type="subcellular location">
    <subcellularLocation>
        <location evidence="2">Endoplasmic reticulum membrane</location>
        <topology evidence="2">Single-pass membrane protein</topology>
    </subcellularLocation>
    <subcellularLocation>
        <location evidence="1">Membrane</location>
        <topology evidence="1">Multi-pass membrane protein</topology>
    </subcellularLocation>
</comment>
<evidence type="ECO:0000256" key="6">
    <source>
        <dbReference type="ARBA" id="ARBA00023136"/>
    </source>
</evidence>
<evidence type="ECO:0000313" key="10">
    <source>
        <dbReference type="EMBL" id="KAL1629198.1"/>
    </source>
</evidence>
<evidence type="ECO:0000256" key="7">
    <source>
        <dbReference type="SAM" id="MobiDB-lite"/>
    </source>
</evidence>
<evidence type="ECO:0000256" key="2">
    <source>
        <dbReference type="ARBA" id="ARBA00004389"/>
    </source>
</evidence>
<evidence type="ECO:0000256" key="1">
    <source>
        <dbReference type="ARBA" id="ARBA00004141"/>
    </source>
</evidence>
<feature type="transmembrane region" description="Helical" evidence="8">
    <location>
        <begin position="688"/>
        <end position="707"/>
    </location>
</feature>
<keyword evidence="3 8" id="KW-0812">Transmembrane</keyword>
<sequence length="851" mass="91700">MSPKASGVDAGGPNGEARHRQHHDGSAGRAYTVEQKAAVLRIKRCQPTAYYEILGLEETKTTCSDGEIKKAYRKLSLLTHPDKNGYDGADEAFKMVSRAFQVLSDPDKKSKYDKFGGDPESRFGGGASASAGSPFSGFARSAGGAPRGGFYEEEISPEEMFRQFFGGGFGGPFGGGMAFDAGPGFVFNLGGGPGIRVHQFGGARPRRRPTDAQREAQQPSLASTLSSLLPLLFLFILPLLSSIFSGSGSSQTGPSLRFDAPVPPHTQQRTSARLNIPYWVNPTDIEDLSARKLRELDRTAEVRYMSHLNVECDVEQQRQARLMQDAQGWFFIDEQKMKEARNLPKPSSPVDNAAYESKTEMWEPKQAIDSKSDNDRISTPPASDTIIEKAGSVAPACTTPDPEQESNESPAPPPDGGYGWICTLCVALINAHTWGVNSSYGVFLAHYLSTNAFPGATYLQFAFVGGLSISCAMLVSPMVTFSTRRFGTHITLFVGIAFQTAGLIGASFASNIWQLFLSQGVAFGIGMGFLFVGSVGIPPQWFTTKRSLANGISASGSGFGGLVYSLASGAMIKSIGLAWCFRVLGLVAFGVNVICVLLIRDRNKIIGSRHKVLDLKLFKRPEYLLLNGYGFFSMLGYIALVFSLADYGKSIGLSASQASIISAILNLGQGLGRPPTGYFSDSIGRINMATFTTTLCAVLALVVWVFAKSYGVLIFYALIGGTVAGTFWATIGPVTVEVVGLQDLPSALNLEWLVIVLPCTFSEPIALELAEGTGGYLGTQLFVGFMYLAAALCVLFLRGWKVGELTEIARMVNGNLEDVDVVDVGLGSTNEAARLAGRLTIWKHFWKWRKV</sequence>
<organism evidence="10 11">
    <name type="scientific">Neofusicoccum ribis</name>
    <dbReference type="NCBI Taxonomy" id="45134"/>
    <lineage>
        <taxon>Eukaryota</taxon>
        <taxon>Fungi</taxon>
        <taxon>Dikarya</taxon>
        <taxon>Ascomycota</taxon>
        <taxon>Pezizomycotina</taxon>
        <taxon>Dothideomycetes</taxon>
        <taxon>Dothideomycetes incertae sedis</taxon>
        <taxon>Botryosphaeriales</taxon>
        <taxon>Botryosphaeriaceae</taxon>
        <taxon>Neofusicoccum</taxon>
    </lineage>
</organism>
<dbReference type="CDD" id="cd17352">
    <property type="entry name" value="MFS_MCT_SLC16"/>
    <property type="match status" value="1"/>
</dbReference>
<accession>A0ABR3STE6</accession>
<dbReference type="Pfam" id="PF00226">
    <property type="entry name" value="DnaJ"/>
    <property type="match status" value="1"/>
</dbReference>
<feature type="transmembrane region" description="Helical" evidence="8">
    <location>
        <begin position="548"/>
        <end position="570"/>
    </location>
</feature>
<dbReference type="InterPro" id="IPR011701">
    <property type="entry name" value="MFS"/>
</dbReference>